<dbReference type="EMBL" id="CP021109">
    <property type="protein sequence ID" value="ARP87115.1"/>
    <property type="molecule type" value="Genomic_DNA"/>
</dbReference>
<dbReference type="InterPro" id="IPR035919">
    <property type="entry name" value="EAL_sf"/>
</dbReference>
<dbReference type="InterPro" id="IPR001633">
    <property type="entry name" value="EAL_dom"/>
</dbReference>
<protein>
    <recommendedName>
        <fullName evidence="6">GGDEF domain-containing protein</fullName>
    </recommendedName>
</protein>
<dbReference type="PANTHER" id="PTHR33121">
    <property type="entry name" value="CYCLIC DI-GMP PHOSPHODIESTERASE PDEF"/>
    <property type="match status" value="1"/>
</dbReference>
<dbReference type="Gene3D" id="3.20.20.450">
    <property type="entry name" value="EAL domain"/>
    <property type="match status" value="1"/>
</dbReference>
<gene>
    <name evidence="4" type="ORF">CAL13_13540</name>
</gene>
<feature type="transmembrane region" description="Helical" evidence="1">
    <location>
        <begin position="54"/>
        <end position="70"/>
    </location>
</feature>
<keyword evidence="1" id="KW-0812">Transmembrane</keyword>
<dbReference type="InterPro" id="IPR050706">
    <property type="entry name" value="Cyclic-di-GMP_PDE-like"/>
</dbReference>
<sequence>MRGFSLSRAAAGNRTRRFPRNLGPMSILRHLFIFAAAAATLLLAASQPWGLNTAVLLFLLAGMCAFFYAGERRRLRHSRLLHSISGHIRALAHGGPGPTPLPPGAETAEVADALEEARERFRMAQQETNARLESMQLELHLDPVTRLPNRKYFFNELRRALTTGARDGEEGGHVLMFRQRDLAAINRHMPRDFTDQWLRSVALRLDQKLGRRHAPPFLLARLNGSDFALLLPGVTAATADQVAHQLRQELHALRVSLGERSWCRWALAIAAYTRGDQASRLLASLDHGLMRAESADTDAPVHADVPARAEAAGELQWRDTLVMALEQHRFSLSTQALNGPDGKLIRNEGKLMLHDAEARAPIAAEDFMPPAIRLGLSTECDIQAVRLALDWLVSHAGMLAVSIAVPSLAQSNFLPRLGQMLRDRPGQAARLVLEVEARGLVQNFADVRHLCEVASEAGARVGMRRLAEDFSAMTRLHELPIAYLRLGADFLAGMARSPGSRQLATCVRDTAKALGIEVYADGDADAHAQAFLDGLGIATLRRAPEPLAA</sequence>
<dbReference type="SMART" id="SM00052">
    <property type="entry name" value="EAL"/>
    <property type="match status" value="1"/>
</dbReference>
<dbReference type="SUPFAM" id="SSF141868">
    <property type="entry name" value="EAL domain-like"/>
    <property type="match status" value="1"/>
</dbReference>
<dbReference type="Pfam" id="PF00990">
    <property type="entry name" value="GGDEF"/>
    <property type="match status" value="1"/>
</dbReference>
<evidence type="ECO:0000313" key="5">
    <source>
        <dbReference type="Proteomes" id="UP000194139"/>
    </source>
</evidence>
<dbReference type="PROSITE" id="PS50887">
    <property type="entry name" value="GGDEF"/>
    <property type="match status" value="1"/>
</dbReference>
<dbReference type="AlphaFoldDB" id="A0A1W6Z188"/>
<dbReference type="InterPro" id="IPR000160">
    <property type="entry name" value="GGDEF_dom"/>
</dbReference>
<dbReference type="InterPro" id="IPR043128">
    <property type="entry name" value="Rev_trsase/Diguanyl_cyclase"/>
</dbReference>
<feature type="domain" description="GGDEF" evidence="3">
    <location>
        <begin position="170"/>
        <end position="305"/>
    </location>
</feature>
<dbReference type="InterPro" id="IPR029787">
    <property type="entry name" value="Nucleotide_cyclase"/>
</dbReference>
<evidence type="ECO:0000259" key="3">
    <source>
        <dbReference type="PROSITE" id="PS50887"/>
    </source>
</evidence>
<dbReference type="GO" id="GO:0071111">
    <property type="term" value="F:cyclic-guanylate-specific phosphodiesterase activity"/>
    <property type="evidence" value="ECO:0007669"/>
    <property type="project" value="InterPro"/>
</dbReference>
<dbReference type="Proteomes" id="UP000194139">
    <property type="component" value="Chromosome"/>
</dbReference>
<keyword evidence="1" id="KW-0472">Membrane</keyword>
<dbReference type="Gene3D" id="3.30.70.270">
    <property type="match status" value="1"/>
</dbReference>
<dbReference type="CDD" id="cd01948">
    <property type="entry name" value="EAL"/>
    <property type="match status" value="1"/>
</dbReference>
<evidence type="ECO:0000256" key="1">
    <source>
        <dbReference type="SAM" id="Phobius"/>
    </source>
</evidence>
<dbReference type="NCBIfam" id="TIGR00254">
    <property type="entry name" value="GGDEF"/>
    <property type="match status" value="1"/>
</dbReference>
<dbReference type="SMART" id="SM00267">
    <property type="entry name" value="GGDEF"/>
    <property type="match status" value="1"/>
</dbReference>
<keyword evidence="5" id="KW-1185">Reference proteome</keyword>
<evidence type="ECO:0000259" key="2">
    <source>
        <dbReference type="PROSITE" id="PS50883"/>
    </source>
</evidence>
<organism evidence="4 5">
    <name type="scientific">Bordetella genomosp. 9</name>
    <dbReference type="NCBI Taxonomy" id="1416803"/>
    <lineage>
        <taxon>Bacteria</taxon>
        <taxon>Pseudomonadati</taxon>
        <taxon>Pseudomonadota</taxon>
        <taxon>Betaproteobacteria</taxon>
        <taxon>Burkholderiales</taxon>
        <taxon>Alcaligenaceae</taxon>
        <taxon>Bordetella</taxon>
    </lineage>
</organism>
<accession>A0A1W6Z188</accession>
<evidence type="ECO:0000313" key="4">
    <source>
        <dbReference type="EMBL" id="ARP87115.1"/>
    </source>
</evidence>
<reference evidence="4 5" key="1">
    <citation type="submission" date="2017-05" db="EMBL/GenBank/DDBJ databases">
        <title>Complete and WGS of Bordetella genogroups.</title>
        <authorList>
            <person name="Spilker T."/>
            <person name="LiPuma J."/>
        </authorList>
    </citation>
    <scope>NUCLEOTIDE SEQUENCE [LARGE SCALE GENOMIC DNA]</scope>
    <source>
        <strain evidence="4 5">AU17164</strain>
    </source>
</reference>
<dbReference type="PROSITE" id="PS50883">
    <property type="entry name" value="EAL"/>
    <property type="match status" value="1"/>
</dbReference>
<name>A0A1W6Z188_9BORD</name>
<keyword evidence="1" id="KW-1133">Transmembrane helix</keyword>
<dbReference type="PANTHER" id="PTHR33121:SF79">
    <property type="entry name" value="CYCLIC DI-GMP PHOSPHODIESTERASE PDED-RELATED"/>
    <property type="match status" value="1"/>
</dbReference>
<dbReference type="SUPFAM" id="SSF55073">
    <property type="entry name" value="Nucleotide cyclase"/>
    <property type="match status" value="1"/>
</dbReference>
<feature type="domain" description="EAL" evidence="2">
    <location>
        <begin position="314"/>
        <end position="549"/>
    </location>
</feature>
<proteinExistence type="predicted"/>
<evidence type="ECO:0008006" key="6">
    <source>
        <dbReference type="Google" id="ProtNLM"/>
    </source>
</evidence>
<dbReference type="Pfam" id="PF00563">
    <property type="entry name" value="EAL"/>
    <property type="match status" value="1"/>
</dbReference>